<proteinExistence type="predicted"/>
<dbReference type="EMBL" id="CP053085">
    <property type="protein sequence ID" value="QJR35421.1"/>
    <property type="molecule type" value="Genomic_DNA"/>
</dbReference>
<gene>
    <name evidence="2" type="ORF">HKW67_07830</name>
</gene>
<keyword evidence="2" id="KW-0378">Hydrolase</keyword>
<keyword evidence="3" id="KW-1185">Reference proteome</keyword>
<dbReference type="Gene3D" id="3.40.50.1820">
    <property type="entry name" value="alpha/beta hydrolase"/>
    <property type="match status" value="1"/>
</dbReference>
<dbReference type="AlphaFoldDB" id="A0A6M4IT48"/>
<evidence type="ECO:0000259" key="1">
    <source>
        <dbReference type="Pfam" id="PF00561"/>
    </source>
</evidence>
<dbReference type="GO" id="GO:0016020">
    <property type="term" value="C:membrane"/>
    <property type="evidence" value="ECO:0007669"/>
    <property type="project" value="TreeGrafter"/>
</dbReference>
<dbReference type="InterPro" id="IPR006311">
    <property type="entry name" value="TAT_signal"/>
</dbReference>
<feature type="domain" description="AB hydrolase-1" evidence="1">
    <location>
        <begin position="53"/>
        <end position="284"/>
    </location>
</feature>
<accession>A0A6M4IT48</accession>
<dbReference type="InterPro" id="IPR000073">
    <property type="entry name" value="AB_hydrolase_1"/>
</dbReference>
<sequence>MNMPDRSRRRWIKRTVLGVGIVSLGIAALAVADADRADSGTPLFVRRLGEGGPLLVFLPGIGGTTRYWELVVAPLQDRFRLALVDLLGFGRSPKPWTTYSVSRHLAELERVIAPLATNEPVVLVGHSLGARLGLAYAARHPAQVRALVLVSMPYFADGDNGDNAKRVVGRRDHGWIWTHMVPFALACLLGRRLLGWAAPMLAGDLPREVAEDMNQMTWRSSTSTMWEVIYRYDLTADVLRLPPSLAVTFLHGDQDESAPLEGIRDVARLRPSVAVHVREGADHRLPLKHRAWVREQIVAAMAR</sequence>
<organism evidence="2 3">
    <name type="scientific">Gemmatimonas groenlandica</name>
    <dbReference type="NCBI Taxonomy" id="2732249"/>
    <lineage>
        <taxon>Bacteria</taxon>
        <taxon>Pseudomonadati</taxon>
        <taxon>Gemmatimonadota</taxon>
        <taxon>Gemmatimonadia</taxon>
        <taxon>Gemmatimonadales</taxon>
        <taxon>Gemmatimonadaceae</taxon>
        <taxon>Gemmatimonas</taxon>
    </lineage>
</organism>
<evidence type="ECO:0000313" key="2">
    <source>
        <dbReference type="EMBL" id="QJR35421.1"/>
    </source>
</evidence>
<dbReference type="KEGG" id="ggr:HKW67_07830"/>
<dbReference type="PRINTS" id="PR00111">
    <property type="entry name" value="ABHYDROLASE"/>
</dbReference>
<dbReference type="Pfam" id="PF00561">
    <property type="entry name" value="Abhydrolase_1"/>
    <property type="match status" value="1"/>
</dbReference>
<dbReference type="PANTHER" id="PTHR43798:SF20">
    <property type="entry name" value="2-SUCCINYL-6-HYDROXY-2,4-CYCLOHEXADIENE-1-CARBOXYLATE SYNTHASE-RELATED"/>
    <property type="match status" value="1"/>
</dbReference>
<name>A0A6M4IT48_9BACT</name>
<dbReference type="InterPro" id="IPR029058">
    <property type="entry name" value="AB_hydrolase_fold"/>
</dbReference>
<dbReference type="Proteomes" id="UP000500938">
    <property type="component" value="Chromosome"/>
</dbReference>
<dbReference type="PANTHER" id="PTHR43798">
    <property type="entry name" value="MONOACYLGLYCEROL LIPASE"/>
    <property type="match status" value="1"/>
</dbReference>
<dbReference type="GO" id="GO:0016787">
    <property type="term" value="F:hydrolase activity"/>
    <property type="evidence" value="ECO:0007669"/>
    <property type="project" value="UniProtKB-KW"/>
</dbReference>
<protein>
    <submittedName>
        <fullName evidence="2">Alpha/beta hydrolase</fullName>
    </submittedName>
</protein>
<reference evidence="2 3" key="1">
    <citation type="submission" date="2020-05" db="EMBL/GenBank/DDBJ databases">
        <title>Complete genome sequence of Gemmatimonas greenlandica TET16.</title>
        <authorList>
            <person name="Zeng Y."/>
        </authorList>
    </citation>
    <scope>NUCLEOTIDE SEQUENCE [LARGE SCALE GENOMIC DNA]</scope>
    <source>
        <strain evidence="2 3">TET16</strain>
    </source>
</reference>
<dbReference type="SUPFAM" id="SSF53474">
    <property type="entry name" value="alpha/beta-Hydrolases"/>
    <property type="match status" value="1"/>
</dbReference>
<dbReference type="InterPro" id="IPR050266">
    <property type="entry name" value="AB_hydrolase_sf"/>
</dbReference>
<dbReference type="PROSITE" id="PS51318">
    <property type="entry name" value="TAT"/>
    <property type="match status" value="1"/>
</dbReference>
<evidence type="ECO:0000313" key="3">
    <source>
        <dbReference type="Proteomes" id="UP000500938"/>
    </source>
</evidence>